<feature type="compositionally biased region" description="Basic residues" evidence="1">
    <location>
        <begin position="45"/>
        <end position="55"/>
    </location>
</feature>
<reference evidence="2 3" key="1">
    <citation type="submission" date="2014-02" db="EMBL/GenBank/DDBJ databases">
        <title>Transposable element dynamics among asymbiotic and ectomycorrhizal Amanita fungi.</title>
        <authorList>
            <consortium name="DOE Joint Genome Institute"/>
            <person name="Hess J."/>
            <person name="Skrede I."/>
            <person name="Wolfe B."/>
            <person name="LaButti K."/>
            <person name="Ohm R.A."/>
            <person name="Grigoriev I.V."/>
            <person name="Pringle A."/>
        </authorList>
    </citation>
    <scope>NUCLEOTIDE SEQUENCE [LARGE SCALE GENOMIC DNA]</scope>
    <source>
        <strain evidence="2 3">SKay4041</strain>
    </source>
</reference>
<dbReference type="OrthoDB" id="3690045at2759"/>
<feature type="region of interest" description="Disordered" evidence="1">
    <location>
        <begin position="1"/>
        <end position="96"/>
    </location>
</feature>
<feature type="compositionally biased region" description="Basic and acidic residues" evidence="1">
    <location>
        <begin position="390"/>
        <end position="401"/>
    </location>
</feature>
<accession>A0A2A9NGM8</accession>
<evidence type="ECO:0000256" key="1">
    <source>
        <dbReference type="SAM" id="MobiDB-lite"/>
    </source>
</evidence>
<gene>
    <name evidence="2" type="ORF">AMATHDRAFT_65371</name>
</gene>
<protein>
    <submittedName>
        <fullName evidence="2">Uncharacterized protein</fullName>
    </submittedName>
</protein>
<sequence>MASALSHITNNLSGDGSLTQGSELSHAPSATASTDAHPPMNDPPKRKRGRPKGSTKKPDASPAEPKIKRPVGRPRKDGLPAGSVPKRSPVKRSRLGTTLQDEYASAASQWGAGSSISGVSYPPPPPPPNIISASTSKRTILASEETNGGTDEWSENAYTDPDGFLASLLNALAAPNPTSATGPTVEEAFKMHLQSLATNASQQSHNIPSLYSLLKTFWLPSSPAYFTIAASASSTRVPMEYKFLYWDPLPLLFNGIQCPYCPGFLTNKGRIRSGPIKIYDLEKPFFIIGCEYACASTQCITATCPDGRKFASTDSSIMRALPKGLRDEFPARLLHYENDAGSGANIWNWGAMGVSMSLWNMVVGGFKLGLRKSIVLQLMRSIQMGVPELVKPESKDEDKGPMRGNSSTIGDVDEKRRPSESNKDKKSGSDANGSSHIHHAWNIGDSQATDPPNTSSSSYGGGANEGMGAHEFVHPRRQSRPSSAFAQYPYPHYTYFPEQTSTPGQSSMGGTSGQRGSGNSQLNR</sequence>
<dbReference type="AlphaFoldDB" id="A0A2A9NGM8"/>
<organism evidence="2 3">
    <name type="scientific">Amanita thiersii Skay4041</name>
    <dbReference type="NCBI Taxonomy" id="703135"/>
    <lineage>
        <taxon>Eukaryota</taxon>
        <taxon>Fungi</taxon>
        <taxon>Dikarya</taxon>
        <taxon>Basidiomycota</taxon>
        <taxon>Agaricomycotina</taxon>
        <taxon>Agaricomycetes</taxon>
        <taxon>Agaricomycetidae</taxon>
        <taxon>Agaricales</taxon>
        <taxon>Pluteineae</taxon>
        <taxon>Amanitaceae</taxon>
        <taxon>Amanita</taxon>
    </lineage>
</organism>
<feature type="compositionally biased region" description="Polar residues" evidence="1">
    <location>
        <begin position="1"/>
        <end position="34"/>
    </location>
</feature>
<proteinExistence type="predicted"/>
<dbReference type="STRING" id="703135.A0A2A9NGM8"/>
<feature type="compositionally biased region" description="Polar residues" evidence="1">
    <location>
        <begin position="444"/>
        <end position="458"/>
    </location>
</feature>
<evidence type="ECO:0000313" key="2">
    <source>
        <dbReference type="EMBL" id="PFH48464.1"/>
    </source>
</evidence>
<name>A0A2A9NGM8_9AGAR</name>
<feature type="compositionally biased region" description="Basic and acidic residues" evidence="1">
    <location>
        <begin position="412"/>
        <end position="428"/>
    </location>
</feature>
<feature type="region of interest" description="Disordered" evidence="1">
    <location>
        <begin position="112"/>
        <end position="133"/>
    </location>
</feature>
<feature type="region of interest" description="Disordered" evidence="1">
    <location>
        <begin position="389"/>
        <end position="524"/>
    </location>
</feature>
<dbReference type="EMBL" id="KZ302061">
    <property type="protein sequence ID" value="PFH48464.1"/>
    <property type="molecule type" value="Genomic_DNA"/>
</dbReference>
<feature type="compositionally biased region" description="Polar residues" evidence="1">
    <location>
        <begin position="497"/>
        <end position="509"/>
    </location>
</feature>
<evidence type="ECO:0000313" key="3">
    <source>
        <dbReference type="Proteomes" id="UP000242287"/>
    </source>
</evidence>
<keyword evidence="3" id="KW-1185">Reference proteome</keyword>
<dbReference type="Proteomes" id="UP000242287">
    <property type="component" value="Unassembled WGS sequence"/>
</dbReference>